<proteinExistence type="predicted"/>
<dbReference type="Pfam" id="PF05580">
    <property type="entry name" value="Peptidase_S55"/>
    <property type="match status" value="1"/>
</dbReference>
<dbReference type="SUPFAM" id="SSF50156">
    <property type="entry name" value="PDZ domain-like"/>
    <property type="match status" value="1"/>
</dbReference>
<protein>
    <submittedName>
        <fullName evidence="2">SpoIVB peptidase</fullName>
        <ecNumber evidence="2">3.4.21.116</ecNumber>
    </submittedName>
</protein>
<dbReference type="GO" id="GO:0016787">
    <property type="term" value="F:hydrolase activity"/>
    <property type="evidence" value="ECO:0007669"/>
    <property type="project" value="UniProtKB-KW"/>
</dbReference>
<dbReference type="NCBIfam" id="TIGR02860">
    <property type="entry name" value="spore_IV_B"/>
    <property type="match status" value="1"/>
</dbReference>
<sequence>MRRAYRISVAVVSLFLSGVLAIVFALGAFLPDHYYVAQGQRLILPNLWGIRAQGWADRMPDELLCQAGNRYSTTLSLWGGPVIKTVSVQVVEREMVIPAGTPFGVKMFTEGVMVVGMSDLDIKGKAVNPAKQAGIRTGDIILSVAGRTVSTNEEVGEIVAASGGKPLDVCFRRGTQEKTARLVPVCSPADGSYKAGMWVRDSSAGIGTMTYYDPESQVFAGLGHAICDIDTGALMPLASGEAVEVTITGVNKGASGFPGELRGIFGSGQVIGSLIHNDETGIYGRCSYSPAQNQPVPMALKTEVKPGPASIYTTVEGKSPKSYQIEIERVAASDANPTKNMVIRITDAKLLEATGGIVQGMSGSPILQDGKLVGAVTHVFVNDPTRGYAIFAENMKCEANRQNGAEKQAA</sequence>
<comment type="caution">
    <text evidence="2">The sequence shown here is derived from an EMBL/GenBank/DDBJ whole genome shotgun (WGS) entry which is preliminary data.</text>
</comment>
<accession>A0ABR7NK86</accession>
<dbReference type="EMBL" id="JACRTB010000008">
    <property type="protein sequence ID" value="MBC8576058.1"/>
    <property type="molecule type" value="Genomic_DNA"/>
</dbReference>
<feature type="domain" description="Peptidase S55" evidence="1">
    <location>
        <begin position="176"/>
        <end position="410"/>
    </location>
</feature>
<evidence type="ECO:0000313" key="3">
    <source>
        <dbReference type="Proteomes" id="UP000658131"/>
    </source>
</evidence>
<evidence type="ECO:0000313" key="2">
    <source>
        <dbReference type="EMBL" id="MBC8576058.1"/>
    </source>
</evidence>
<keyword evidence="3" id="KW-1185">Reference proteome</keyword>
<gene>
    <name evidence="2" type="primary">spoIVB</name>
    <name evidence="2" type="ORF">H8717_06510</name>
</gene>
<dbReference type="Proteomes" id="UP000658131">
    <property type="component" value="Unassembled WGS sequence"/>
</dbReference>
<dbReference type="RefSeq" id="WP_262399612.1">
    <property type="nucleotide sequence ID" value="NZ_JACRTB010000008.1"/>
</dbReference>
<dbReference type="Gene3D" id="2.30.42.10">
    <property type="match status" value="1"/>
</dbReference>
<reference evidence="2 3" key="1">
    <citation type="submission" date="2020-08" db="EMBL/GenBank/DDBJ databases">
        <title>Genome public.</title>
        <authorList>
            <person name="Liu C."/>
            <person name="Sun Q."/>
        </authorList>
    </citation>
    <scope>NUCLEOTIDE SEQUENCE [LARGE SCALE GENOMIC DNA]</scope>
    <source>
        <strain evidence="2 3">BX1</strain>
    </source>
</reference>
<dbReference type="PROSITE" id="PS51494">
    <property type="entry name" value="SPOIVB"/>
    <property type="match status" value="1"/>
</dbReference>
<evidence type="ECO:0000259" key="1">
    <source>
        <dbReference type="PROSITE" id="PS51494"/>
    </source>
</evidence>
<dbReference type="InterPro" id="IPR014219">
    <property type="entry name" value="SpoIVB"/>
</dbReference>
<dbReference type="SUPFAM" id="SSF50494">
    <property type="entry name" value="Trypsin-like serine proteases"/>
    <property type="match status" value="1"/>
</dbReference>
<dbReference type="Pfam" id="PF17820">
    <property type="entry name" value="PDZ_6"/>
    <property type="match status" value="1"/>
</dbReference>
<dbReference type="InterPro" id="IPR041489">
    <property type="entry name" value="PDZ_6"/>
</dbReference>
<keyword evidence="2" id="KW-0378">Hydrolase</keyword>
<name>A0ABR7NK86_9FIRM</name>
<dbReference type="InterPro" id="IPR008763">
    <property type="entry name" value="Peptidase_S55"/>
</dbReference>
<dbReference type="InterPro" id="IPR009003">
    <property type="entry name" value="Peptidase_S1_PA"/>
</dbReference>
<dbReference type="EC" id="3.4.21.116" evidence="2"/>
<dbReference type="InterPro" id="IPR036034">
    <property type="entry name" value="PDZ_sf"/>
</dbReference>
<organism evidence="2 3">
    <name type="scientific">Yanshouia hominis</name>
    <dbReference type="NCBI Taxonomy" id="2763673"/>
    <lineage>
        <taxon>Bacteria</taxon>
        <taxon>Bacillati</taxon>
        <taxon>Bacillota</taxon>
        <taxon>Clostridia</taxon>
        <taxon>Eubacteriales</taxon>
        <taxon>Oscillospiraceae</taxon>
        <taxon>Yanshouia</taxon>
    </lineage>
</organism>